<sequence>MNRVKVVDTYNFNELRDKIFYSNTFGPKKYLFTSWKYNLYIGRKLVKVWTAGNEMLYAEKALFELALSLEHICSNEEWFVVQFSNHIKNRKEDVLACLAICFFHWAGGKQLDLNEMNKSLRKDYFVAKKFIMKLSFSEDVNFAFSVFFNRKAASLQTKIESSLICLFILAEKYNIDLLWYIDRRLEYIENRSNLNKLFSKIVP</sequence>
<dbReference type="STRING" id="1121097.GCA_000428125_01430"/>
<reference evidence="1 2" key="1">
    <citation type="journal article" date="2015" name="Microbes Environ.">
        <title>Distribution and evolution of nitrogen fixation genes in the phylum bacteroidetes.</title>
        <authorList>
            <person name="Inoue J."/>
            <person name="Oshima K."/>
            <person name="Suda W."/>
            <person name="Sakamoto M."/>
            <person name="Iino T."/>
            <person name="Noda S."/>
            <person name="Hongoh Y."/>
            <person name="Hattori M."/>
            <person name="Ohkuma M."/>
        </authorList>
    </citation>
    <scope>NUCLEOTIDE SEQUENCE [LARGE SCALE GENOMIC DNA]</scope>
    <source>
        <strain evidence="1 2">JCM 15093</strain>
    </source>
</reference>
<gene>
    <name evidence="1" type="ORF">JCM15093_832</name>
</gene>
<organism evidence="1 2">
    <name type="scientific">Bacteroides graminisolvens DSM 19988 = JCM 15093</name>
    <dbReference type="NCBI Taxonomy" id="1121097"/>
    <lineage>
        <taxon>Bacteria</taxon>
        <taxon>Pseudomonadati</taxon>
        <taxon>Bacteroidota</taxon>
        <taxon>Bacteroidia</taxon>
        <taxon>Bacteroidales</taxon>
        <taxon>Bacteroidaceae</taxon>
        <taxon>Bacteroides</taxon>
    </lineage>
</organism>
<name>A0A069D020_9BACE</name>
<evidence type="ECO:0000313" key="1">
    <source>
        <dbReference type="EMBL" id="GAK35720.1"/>
    </source>
</evidence>
<dbReference type="RefSeq" id="WP_024995805.1">
    <property type="nucleotide sequence ID" value="NZ_BAJS01000002.1"/>
</dbReference>
<proteinExistence type="predicted"/>
<keyword evidence="2" id="KW-1185">Reference proteome</keyword>
<dbReference type="EMBL" id="BAJS01000002">
    <property type="protein sequence ID" value="GAK35720.1"/>
    <property type="molecule type" value="Genomic_DNA"/>
</dbReference>
<dbReference type="AlphaFoldDB" id="A0A069D020"/>
<dbReference type="Proteomes" id="UP000027601">
    <property type="component" value="Unassembled WGS sequence"/>
</dbReference>
<evidence type="ECO:0000313" key="2">
    <source>
        <dbReference type="Proteomes" id="UP000027601"/>
    </source>
</evidence>
<protein>
    <submittedName>
        <fullName evidence="1">Uncharacterized protein</fullName>
    </submittedName>
</protein>
<comment type="caution">
    <text evidence="1">The sequence shown here is derived from an EMBL/GenBank/DDBJ whole genome shotgun (WGS) entry which is preliminary data.</text>
</comment>
<accession>A0A069D020</accession>